<evidence type="ECO:0000256" key="1">
    <source>
        <dbReference type="SAM" id="MobiDB-lite"/>
    </source>
</evidence>
<accession>A0A0A8ZQY7</accession>
<reference evidence="2" key="1">
    <citation type="submission" date="2014-09" db="EMBL/GenBank/DDBJ databases">
        <authorList>
            <person name="Magalhaes I.L.F."/>
            <person name="Oliveira U."/>
            <person name="Santos F.R."/>
            <person name="Vidigal T.H.D.A."/>
            <person name="Brescovit A.D."/>
            <person name="Santos A.J."/>
        </authorList>
    </citation>
    <scope>NUCLEOTIDE SEQUENCE</scope>
    <source>
        <tissue evidence="2">Shoot tissue taken approximately 20 cm above the soil surface</tissue>
    </source>
</reference>
<dbReference type="EMBL" id="GBRH01256694">
    <property type="protein sequence ID" value="JAD41201.1"/>
    <property type="molecule type" value="Transcribed_RNA"/>
</dbReference>
<organism evidence="2">
    <name type="scientific">Arundo donax</name>
    <name type="common">Giant reed</name>
    <name type="synonym">Donax arundinaceus</name>
    <dbReference type="NCBI Taxonomy" id="35708"/>
    <lineage>
        <taxon>Eukaryota</taxon>
        <taxon>Viridiplantae</taxon>
        <taxon>Streptophyta</taxon>
        <taxon>Embryophyta</taxon>
        <taxon>Tracheophyta</taxon>
        <taxon>Spermatophyta</taxon>
        <taxon>Magnoliopsida</taxon>
        <taxon>Liliopsida</taxon>
        <taxon>Poales</taxon>
        <taxon>Poaceae</taxon>
        <taxon>PACMAD clade</taxon>
        <taxon>Arundinoideae</taxon>
        <taxon>Arundineae</taxon>
        <taxon>Arundo</taxon>
    </lineage>
</organism>
<dbReference type="AlphaFoldDB" id="A0A0A8ZQY7"/>
<protein>
    <submittedName>
        <fullName evidence="2">Uncharacterized protein</fullName>
    </submittedName>
</protein>
<name>A0A0A8ZQY7_ARUDO</name>
<sequence length="32" mass="3434">MKQRPGRLKSSENVELPCGQRRRAAGGEAHGG</sequence>
<feature type="region of interest" description="Disordered" evidence="1">
    <location>
        <begin position="1"/>
        <end position="32"/>
    </location>
</feature>
<proteinExistence type="predicted"/>
<evidence type="ECO:0000313" key="2">
    <source>
        <dbReference type="EMBL" id="JAD41201.1"/>
    </source>
</evidence>
<reference evidence="2" key="2">
    <citation type="journal article" date="2015" name="Data Brief">
        <title>Shoot transcriptome of the giant reed, Arundo donax.</title>
        <authorList>
            <person name="Barrero R.A."/>
            <person name="Guerrero F.D."/>
            <person name="Moolhuijzen P."/>
            <person name="Goolsby J.A."/>
            <person name="Tidwell J."/>
            <person name="Bellgard S.E."/>
            <person name="Bellgard M.I."/>
        </authorList>
    </citation>
    <scope>NUCLEOTIDE SEQUENCE</scope>
    <source>
        <tissue evidence="2">Shoot tissue taken approximately 20 cm above the soil surface</tissue>
    </source>
</reference>